<feature type="region of interest" description="Disordered" evidence="1">
    <location>
        <begin position="27"/>
        <end position="68"/>
    </location>
</feature>
<organism evidence="2 3">
    <name type="scientific">Rhizophagus clarus</name>
    <dbReference type="NCBI Taxonomy" id="94130"/>
    <lineage>
        <taxon>Eukaryota</taxon>
        <taxon>Fungi</taxon>
        <taxon>Fungi incertae sedis</taxon>
        <taxon>Mucoromycota</taxon>
        <taxon>Glomeromycotina</taxon>
        <taxon>Glomeromycetes</taxon>
        <taxon>Glomerales</taxon>
        <taxon>Glomeraceae</taxon>
        <taxon>Rhizophagus</taxon>
    </lineage>
</organism>
<accession>A0A8H3LY43</accession>
<evidence type="ECO:0000313" key="3">
    <source>
        <dbReference type="Proteomes" id="UP000615446"/>
    </source>
</evidence>
<feature type="compositionally biased region" description="Acidic residues" evidence="1">
    <location>
        <begin position="38"/>
        <end position="54"/>
    </location>
</feature>
<evidence type="ECO:0000313" key="2">
    <source>
        <dbReference type="EMBL" id="GES97103.1"/>
    </source>
</evidence>
<comment type="caution">
    <text evidence="2">The sequence shown here is derived from an EMBL/GenBank/DDBJ whole genome shotgun (WGS) entry which is preliminary data.</text>
</comment>
<name>A0A8H3LY43_9GLOM</name>
<sequence length="68" mass="7855">MRGNEREKEFNGYKSDIRDLIEALSEQSKVSKTTGDCSDVDNDDVDDASNEDVEKDTQRKSESKRRRQ</sequence>
<reference evidence="2" key="1">
    <citation type="submission" date="2019-10" db="EMBL/GenBank/DDBJ databases">
        <title>Conservation and host-specific expression of non-tandemly repeated heterogenous ribosome RNA gene in arbuscular mycorrhizal fungi.</title>
        <authorList>
            <person name="Maeda T."/>
            <person name="Kobayashi Y."/>
            <person name="Nakagawa T."/>
            <person name="Ezawa T."/>
            <person name="Yamaguchi K."/>
            <person name="Bino T."/>
            <person name="Nishimoto Y."/>
            <person name="Shigenobu S."/>
            <person name="Kawaguchi M."/>
        </authorList>
    </citation>
    <scope>NUCLEOTIDE SEQUENCE</scope>
    <source>
        <strain evidence="2">HR1</strain>
    </source>
</reference>
<protein>
    <submittedName>
        <fullName evidence="2">Uncharacterized protein</fullName>
    </submittedName>
</protein>
<dbReference type="AlphaFoldDB" id="A0A8H3LY43"/>
<gene>
    <name evidence="2" type="ORF">RCL2_002369100</name>
</gene>
<proteinExistence type="predicted"/>
<dbReference type="Proteomes" id="UP000615446">
    <property type="component" value="Unassembled WGS sequence"/>
</dbReference>
<evidence type="ECO:0000256" key="1">
    <source>
        <dbReference type="SAM" id="MobiDB-lite"/>
    </source>
</evidence>
<dbReference type="EMBL" id="BLAL01000255">
    <property type="protein sequence ID" value="GES97103.1"/>
    <property type="molecule type" value="Genomic_DNA"/>
</dbReference>